<keyword evidence="4" id="KW-0418">Kinase</keyword>
<protein>
    <recommendedName>
        <fullName evidence="7">GHMP kinase N-terminal domain-containing protein</fullName>
    </recommendedName>
</protein>
<dbReference type="GO" id="GO:0008652">
    <property type="term" value="P:amino acid biosynthetic process"/>
    <property type="evidence" value="ECO:0007669"/>
    <property type="project" value="UniProtKB-KW"/>
</dbReference>
<dbReference type="PANTHER" id="PTHR20861:SF1">
    <property type="entry name" value="HOMOSERINE KINASE"/>
    <property type="match status" value="1"/>
</dbReference>
<dbReference type="Gene3D" id="3.30.70.890">
    <property type="entry name" value="GHMP kinase, C-terminal domain"/>
    <property type="match status" value="1"/>
</dbReference>
<dbReference type="AlphaFoldDB" id="A0A382IPM2"/>
<gene>
    <name evidence="6" type="ORF">METZ01_LOCUS254352</name>
</gene>
<evidence type="ECO:0000256" key="4">
    <source>
        <dbReference type="ARBA" id="ARBA00022777"/>
    </source>
</evidence>
<accession>A0A382IPM2</accession>
<evidence type="ECO:0008006" key="7">
    <source>
        <dbReference type="Google" id="ProtNLM"/>
    </source>
</evidence>
<proteinExistence type="predicted"/>
<feature type="non-terminal residue" evidence="6">
    <location>
        <position position="1"/>
    </location>
</feature>
<dbReference type="InterPro" id="IPR020568">
    <property type="entry name" value="Ribosomal_Su5_D2-typ_SF"/>
</dbReference>
<dbReference type="SUPFAM" id="SSF54211">
    <property type="entry name" value="Ribosomal protein S5 domain 2-like"/>
    <property type="match status" value="1"/>
</dbReference>
<keyword evidence="2" id="KW-0808">Transferase</keyword>
<reference evidence="6" key="1">
    <citation type="submission" date="2018-05" db="EMBL/GenBank/DDBJ databases">
        <authorList>
            <person name="Lanie J.A."/>
            <person name="Ng W.-L."/>
            <person name="Kazmierczak K.M."/>
            <person name="Andrzejewski T.M."/>
            <person name="Davidsen T.M."/>
            <person name="Wayne K.J."/>
            <person name="Tettelin H."/>
            <person name="Glass J.I."/>
            <person name="Rusch D."/>
            <person name="Podicherti R."/>
            <person name="Tsui H.-C.T."/>
            <person name="Winkler M.E."/>
        </authorList>
    </citation>
    <scope>NUCLEOTIDE SEQUENCE</scope>
</reference>
<evidence type="ECO:0000256" key="2">
    <source>
        <dbReference type="ARBA" id="ARBA00022679"/>
    </source>
</evidence>
<name>A0A382IPM2_9ZZZZ</name>
<dbReference type="PANTHER" id="PTHR20861">
    <property type="entry name" value="HOMOSERINE/4-DIPHOSPHOCYTIDYL-2-C-METHYL-D-ERYTHRITOL KINASE"/>
    <property type="match status" value="1"/>
</dbReference>
<evidence type="ECO:0000256" key="1">
    <source>
        <dbReference type="ARBA" id="ARBA00022605"/>
    </source>
</evidence>
<keyword evidence="1" id="KW-0028">Amino-acid biosynthesis</keyword>
<evidence type="ECO:0000313" key="6">
    <source>
        <dbReference type="EMBL" id="SVC01498.1"/>
    </source>
</evidence>
<sequence>VQVRVPASVANLGPGLDCFGLALTLYLNLTAEEIGGTGSHLVELEGEGGDQLAADETSLVLRTMIQACAEHDVQPPRLRVVIRNEVPLSRGLGSSAVDCERLDPLKGVRVVVAVPDFELSTHESRRVRPTDVSREDAVHALSHSAMTVVAMATGNLHLLERAMDDRL</sequence>
<organism evidence="6">
    <name type="scientific">marine metagenome</name>
    <dbReference type="NCBI Taxonomy" id="408172"/>
    <lineage>
        <taxon>unclassified sequences</taxon>
        <taxon>metagenomes</taxon>
        <taxon>ecological metagenomes</taxon>
    </lineage>
</organism>
<keyword evidence="5" id="KW-0067">ATP-binding</keyword>
<evidence type="ECO:0000256" key="3">
    <source>
        <dbReference type="ARBA" id="ARBA00022741"/>
    </source>
</evidence>
<dbReference type="InterPro" id="IPR014721">
    <property type="entry name" value="Ribsml_uS5_D2-typ_fold_subgr"/>
</dbReference>
<keyword evidence="3" id="KW-0547">Nucleotide-binding</keyword>
<feature type="non-terminal residue" evidence="6">
    <location>
        <position position="167"/>
    </location>
</feature>
<dbReference type="Gene3D" id="3.30.230.10">
    <property type="match status" value="1"/>
</dbReference>
<dbReference type="GO" id="GO:0016301">
    <property type="term" value="F:kinase activity"/>
    <property type="evidence" value="ECO:0007669"/>
    <property type="project" value="UniProtKB-KW"/>
</dbReference>
<dbReference type="InterPro" id="IPR036554">
    <property type="entry name" value="GHMP_kinase_C_sf"/>
</dbReference>
<dbReference type="EMBL" id="UINC01068691">
    <property type="protein sequence ID" value="SVC01498.1"/>
    <property type="molecule type" value="Genomic_DNA"/>
</dbReference>
<dbReference type="GO" id="GO:0005524">
    <property type="term" value="F:ATP binding"/>
    <property type="evidence" value="ECO:0007669"/>
    <property type="project" value="UniProtKB-KW"/>
</dbReference>
<evidence type="ECO:0000256" key="5">
    <source>
        <dbReference type="ARBA" id="ARBA00022840"/>
    </source>
</evidence>
<dbReference type="SUPFAM" id="SSF55060">
    <property type="entry name" value="GHMP Kinase, C-terminal domain"/>
    <property type="match status" value="1"/>
</dbReference>